<protein>
    <submittedName>
        <fullName evidence="1">Uncharacterized protein</fullName>
    </submittedName>
</protein>
<dbReference type="EMBL" id="BQXS01010574">
    <property type="protein sequence ID" value="GKT33878.1"/>
    <property type="molecule type" value="Genomic_DNA"/>
</dbReference>
<name>A0ABQ5KMX9_9EUKA</name>
<keyword evidence="2" id="KW-1185">Reference proteome</keyword>
<gene>
    <name evidence="1" type="ORF">ADUPG1_007549</name>
</gene>
<organism evidence="1 2">
    <name type="scientific">Aduncisulcus paluster</name>
    <dbReference type="NCBI Taxonomy" id="2918883"/>
    <lineage>
        <taxon>Eukaryota</taxon>
        <taxon>Metamonada</taxon>
        <taxon>Carpediemonas-like organisms</taxon>
        <taxon>Aduncisulcus</taxon>
    </lineage>
</organism>
<dbReference type="Proteomes" id="UP001057375">
    <property type="component" value="Unassembled WGS sequence"/>
</dbReference>
<evidence type="ECO:0000313" key="2">
    <source>
        <dbReference type="Proteomes" id="UP001057375"/>
    </source>
</evidence>
<feature type="non-terminal residue" evidence="1">
    <location>
        <position position="86"/>
    </location>
</feature>
<evidence type="ECO:0000313" key="1">
    <source>
        <dbReference type="EMBL" id="GKT33878.1"/>
    </source>
</evidence>
<accession>A0ABQ5KMX9</accession>
<comment type="caution">
    <text evidence="1">The sequence shown here is derived from an EMBL/GenBank/DDBJ whole genome shotgun (WGS) entry which is preliminary data.</text>
</comment>
<proteinExistence type="predicted"/>
<sequence length="86" mass="10153">MLDFVHWNIQLYTQVIQNLKADIMAWCPYAEKPFKQGLTPPLERPLFFECTCLFDFELADVLVHRLRHVVELFRSPSDFVNGNILL</sequence>
<reference evidence="1" key="1">
    <citation type="submission" date="2022-03" db="EMBL/GenBank/DDBJ databases">
        <title>Draft genome sequence of Aduncisulcus paluster, a free-living microaerophilic Fornicata.</title>
        <authorList>
            <person name="Yuyama I."/>
            <person name="Kume K."/>
            <person name="Tamura T."/>
            <person name="Inagaki Y."/>
            <person name="Hashimoto T."/>
        </authorList>
    </citation>
    <scope>NUCLEOTIDE SEQUENCE</scope>
    <source>
        <strain evidence="1">NY0171</strain>
    </source>
</reference>